<dbReference type="InterPro" id="IPR011913">
    <property type="entry name" value="RfaE_dom_I"/>
</dbReference>
<dbReference type="GO" id="GO:0033786">
    <property type="term" value="F:heptose-1-phosphate adenylyltransferase activity"/>
    <property type="evidence" value="ECO:0007669"/>
    <property type="project" value="TreeGrafter"/>
</dbReference>
<accession>A0A2S2DXC0</accession>
<dbReference type="Pfam" id="PF00294">
    <property type="entry name" value="PfkB"/>
    <property type="match status" value="1"/>
</dbReference>
<dbReference type="EC" id="2.7.7.70" evidence="4"/>
<protein>
    <submittedName>
        <fullName evidence="4">D-glycero-beta-D-manno-heptose-7-phosphate kinase</fullName>
        <ecNumber evidence="4">2.7.1.167</ecNumber>
        <ecNumber evidence="4">2.7.7.70</ecNumber>
    </submittedName>
</protein>
<evidence type="ECO:0000256" key="1">
    <source>
        <dbReference type="ARBA" id="ARBA00022679"/>
    </source>
</evidence>
<keyword evidence="2 4" id="KW-0418">Kinase</keyword>
<keyword evidence="5" id="KW-1185">Reference proteome</keyword>
<evidence type="ECO:0000259" key="3">
    <source>
        <dbReference type="Pfam" id="PF00294"/>
    </source>
</evidence>
<dbReference type="SUPFAM" id="SSF53613">
    <property type="entry name" value="Ribokinase-like"/>
    <property type="match status" value="1"/>
</dbReference>
<dbReference type="OrthoDB" id="9802794at2"/>
<reference evidence="5" key="1">
    <citation type="submission" date="2018-05" db="EMBL/GenBank/DDBJ databases">
        <title>Pseudarcicella sp. HME7025 Genome sequencing and assembly.</title>
        <authorList>
            <person name="Kim H."/>
            <person name="Kang H."/>
            <person name="Joh K."/>
        </authorList>
    </citation>
    <scope>NUCLEOTIDE SEQUENCE [LARGE SCALE GENOMIC DNA]</scope>
    <source>
        <strain evidence="5">HME7025</strain>
    </source>
</reference>
<dbReference type="Proteomes" id="UP000245468">
    <property type="component" value="Chromosome"/>
</dbReference>
<dbReference type="GO" id="GO:0005829">
    <property type="term" value="C:cytosol"/>
    <property type="evidence" value="ECO:0007669"/>
    <property type="project" value="TreeGrafter"/>
</dbReference>
<proteinExistence type="predicted"/>
<evidence type="ECO:0000313" key="4">
    <source>
        <dbReference type="EMBL" id="AWL10064.1"/>
    </source>
</evidence>
<feature type="domain" description="Carbohydrate kinase PfkB" evidence="3">
    <location>
        <begin position="15"/>
        <end position="310"/>
    </location>
</feature>
<dbReference type="InterPro" id="IPR029056">
    <property type="entry name" value="Ribokinase-like"/>
</dbReference>
<evidence type="ECO:0000313" key="5">
    <source>
        <dbReference type="Proteomes" id="UP000245468"/>
    </source>
</evidence>
<name>A0A2S2DXC0_9BACT</name>
<dbReference type="PANTHER" id="PTHR46969:SF1">
    <property type="entry name" value="BIFUNCTIONAL PROTEIN HLDE"/>
    <property type="match status" value="1"/>
</dbReference>
<organism evidence="4 5">
    <name type="scientific">Aquirufa nivalisilvae</name>
    <dbReference type="NCBI Taxonomy" id="2516557"/>
    <lineage>
        <taxon>Bacteria</taxon>
        <taxon>Pseudomonadati</taxon>
        <taxon>Bacteroidota</taxon>
        <taxon>Cytophagia</taxon>
        <taxon>Cytophagales</taxon>
        <taxon>Flectobacillaceae</taxon>
        <taxon>Aquirufa</taxon>
    </lineage>
</organism>
<dbReference type="RefSeq" id="WP_109324001.1">
    <property type="nucleotide sequence ID" value="NZ_CP029346.1"/>
</dbReference>
<dbReference type="Gene3D" id="3.40.1190.20">
    <property type="match status" value="1"/>
</dbReference>
<dbReference type="GO" id="GO:0016773">
    <property type="term" value="F:phosphotransferase activity, alcohol group as acceptor"/>
    <property type="evidence" value="ECO:0007669"/>
    <property type="project" value="InterPro"/>
</dbReference>
<dbReference type="PANTHER" id="PTHR46969">
    <property type="entry name" value="BIFUNCTIONAL PROTEIN HLDE"/>
    <property type="match status" value="1"/>
</dbReference>
<dbReference type="AlphaFoldDB" id="A0A2S2DXC0"/>
<evidence type="ECO:0000256" key="2">
    <source>
        <dbReference type="ARBA" id="ARBA00022777"/>
    </source>
</evidence>
<sequence>MKTVNDIFKGFDQLQVLVIGDLMIDAYTWGKVSRISPEAPVPVVQVIKKEARLGGAGNVVMNIASLGAKPWVVSVVGDDDAGLQLKSLLEKEGISLSGIVEEKGRITSIKERIIAGSQQLLRVDSETDKLVQHASSAALLEKVKACIKEVDVIIFEDYDKGVLNEQLIQEVITLARKHGIPTVVDPKKRNFFSYRGATLFKPNLHELRDGLGLFPEDLEGQKLLETVHQFKESQGFDGVFVTLSEKGVLMDLGKEQVRIPAHIRQIADVSGAGDTVISIAACALALGLPARHIASLANLGGGLVCESLGVVPIDKELLKKEAESHLM</sequence>
<dbReference type="EMBL" id="CP029346">
    <property type="protein sequence ID" value="AWL10064.1"/>
    <property type="molecule type" value="Genomic_DNA"/>
</dbReference>
<dbReference type="GO" id="GO:0033785">
    <property type="term" value="F:heptose 7-phosphate kinase activity"/>
    <property type="evidence" value="ECO:0007669"/>
    <property type="project" value="UniProtKB-EC"/>
</dbReference>
<dbReference type="KEGG" id="psez:HME7025_02217"/>
<keyword evidence="4" id="KW-0548">Nucleotidyltransferase</keyword>
<dbReference type="InterPro" id="IPR011611">
    <property type="entry name" value="PfkB_dom"/>
</dbReference>
<dbReference type="EC" id="2.7.1.167" evidence="4"/>
<keyword evidence="1 4" id="KW-0808">Transferase</keyword>
<dbReference type="CDD" id="cd01172">
    <property type="entry name" value="RfaE_like"/>
    <property type="match status" value="1"/>
</dbReference>
<gene>
    <name evidence="4" type="ORF">HME7025_02217</name>
</gene>